<gene>
    <name evidence="1" type="ORF">CQW23_26112</name>
</gene>
<evidence type="ECO:0000313" key="2">
    <source>
        <dbReference type="Proteomes" id="UP000224567"/>
    </source>
</evidence>
<protein>
    <submittedName>
        <fullName evidence="1">Uncharacterized protein</fullName>
    </submittedName>
</protein>
<organism evidence="1 2">
    <name type="scientific">Capsicum baccatum</name>
    <name type="common">Peruvian pepper</name>
    <dbReference type="NCBI Taxonomy" id="33114"/>
    <lineage>
        <taxon>Eukaryota</taxon>
        <taxon>Viridiplantae</taxon>
        <taxon>Streptophyta</taxon>
        <taxon>Embryophyta</taxon>
        <taxon>Tracheophyta</taxon>
        <taxon>Spermatophyta</taxon>
        <taxon>Magnoliopsida</taxon>
        <taxon>eudicotyledons</taxon>
        <taxon>Gunneridae</taxon>
        <taxon>Pentapetalae</taxon>
        <taxon>asterids</taxon>
        <taxon>lamiids</taxon>
        <taxon>Solanales</taxon>
        <taxon>Solanaceae</taxon>
        <taxon>Solanoideae</taxon>
        <taxon>Capsiceae</taxon>
        <taxon>Capsicum</taxon>
    </lineage>
</organism>
<dbReference type="AlphaFoldDB" id="A0A2G2VMX2"/>
<dbReference type="EMBL" id="MLFT02000011">
    <property type="protein sequence ID" value="PHT34312.1"/>
    <property type="molecule type" value="Genomic_DNA"/>
</dbReference>
<proteinExistence type="predicted"/>
<comment type="caution">
    <text evidence="1">The sequence shown here is derived from an EMBL/GenBank/DDBJ whole genome shotgun (WGS) entry which is preliminary data.</text>
</comment>
<reference evidence="1 2" key="1">
    <citation type="journal article" date="2017" name="Genome Biol.">
        <title>New reference genome sequences of hot pepper reveal the massive evolution of plant disease-resistance genes by retroduplication.</title>
        <authorList>
            <person name="Kim S."/>
            <person name="Park J."/>
            <person name="Yeom S.I."/>
            <person name="Kim Y.M."/>
            <person name="Seo E."/>
            <person name="Kim K.T."/>
            <person name="Kim M.S."/>
            <person name="Lee J.M."/>
            <person name="Cheong K."/>
            <person name="Shin H.S."/>
            <person name="Kim S.B."/>
            <person name="Han K."/>
            <person name="Lee J."/>
            <person name="Park M."/>
            <person name="Lee H.A."/>
            <person name="Lee H.Y."/>
            <person name="Lee Y."/>
            <person name="Oh S."/>
            <person name="Lee J.H."/>
            <person name="Choi E."/>
            <person name="Choi E."/>
            <person name="Lee S.E."/>
            <person name="Jeon J."/>
            <person name="Kim H."/>
            <person name="Choi G."/>
            <person name="Song H."/>
            <person name="Lee J."/>
            <person name="Lee S.C."/>
            <person name="Kwon J.K."/>
            <person name="Lee H.Y."/>
            <person name="Koo N."/>
            <person name="Hong Y."/>
            <person name="Kim R.W."/>
            <person name="Kang W.H."/>
            <person name="Huh J.H."/>
            <person name="Kang B.C."/>
            <person name="Yang T.J."/>
            <person name="Lee Y.H."/>
            <person name="Bennetzen J.L."/>
            <person name="Choi D."/>
        </authorList>
    </citation>
    <scope>NUCLEOTIDE SEQUENCE [LARGE SCALE GENOMIC DNA]</scope>
    <source>
        <strain evidence="2">cv. PBC81</strain>
    </source>
</reference>
<reference evidence="2" key="2">
    <citation type="journal article" date="2017" name="J. Anim. Genet.">
        <title>Multiple reference genome sequences of hot pepper reveal the massive evolution of plant disease resistance genes by retroduplication.</title>
        <authorList>
            <person name="Kim S."/>
            <person name="Park J."/>
            <person name="Yeom S.-I."/>
            <person name="Kim Y.-M."/>
            <person name="Seo E."/>
            <person name="Kim K.-T."/>
            <person name="Kim M.-S."/>
            <person name="Lee J.M."/>
            <person name="Cheong K."/>
            <person name="Shin H.-S."/>
            <person name="Kim S.-B."/>
            <person name="Han K."/>
            <person name="Lee J."/>
            <person name="Park M."/>
            <person name="Lee H.-A."/>
            <person name="Lee H.-Y."/>
            <person name="Lee Y."/>
            <person name="Oh S."/>
            <person name="Lee J.H."/>
            <person name="Choi E."/>
            <person name="Choi E."/>
            <person name="Lee S.E."/>
            <person name="Jeon J."/>
            <person name="Kim H."/>
            <person name="Choi G."/>
            <person name="Song H."/>
            <person name="Lee J."/>
            <person name="Lee S.-C."/>
            <person name="Kwon J.-K."/>
            <person name="Lee H.-Y."/>
            <person name="Koo N."/>
            <person name="Hong Y."/>
            <person name="Kim R.W."/>
            <person name="Kang W.-H."/>
            <person name="Huh J.H."/>
            <person name="Kang B.-C."/>
            <person name="Yang T.-J."/>
            <person name="Lee Y.-H."/>
            <person name="Bennetzen J.L."/>
            <person name="Choi D."/>
        </authorList>
    </citation>
    <scope>NUCLEOTIDE SEQUENCE [LARGE SCALE GENOMIC DNA]</scope>
    <source>
        <strain evidence="2">cv. PBC81</strain>
    </source>
</reference>
<name>A0A2G2VMX2_CAPBA</name>
<keyword evidence="2" id="KW-1185">Reference proteome</keyword>
<dbReference type="OrthoDB" id="1305718at2759"/>
<sequence>MDELLGMTSGYGCRKRRKLGTFGYLLNQSSNKPIIMTTDREANLRRQLCFLLTSFLFFWSSPTCQVAQGPPLVFPSRVVLTCTCKQIRSFIVLLYRQAWENEVGLD</sequence>
<evidence type="ECO:0000313" key="1">
    <source>
        <dbReference type="EMBL" id="PHT34312.1"/>
    </source>
</evidence>
<accession>A0A2G2VMX2</accession>
<dbReference type="Proteomes" id="UP000224567">
    <property type="component" value="Unassembled WGS sequence"/>
</dbReference>